<evidence type="ECO:0000256" key="5">
    <source>
        <dbReference type="SAM" id="MobiDB-lite"/>
    </source>
</evidence>
<accession>A0A378R322</accession>
<dbReference type="InterPro" id="IPR036909">
    <property type="entry name" value="Cyt_c-like_dom_sf"/>
</dbReference>
<dbReference type="GO" id="GO:0046872">
    <property type="term" value="F:metal ion binding"/>
    <property type="evidence" value="ECO:0007669"/>
    <property type="project" value="UniProtKB-KW"/>
</dbReference>
<dbReference type="InterPro" id="IPR009056">
    <property type="entry name" value="Cyt_c-like_dom"/>
</dbReference>
<feature type="chain" id="PRO_5016656712" evidence="6">
    <location>
        <begin position="23"/>
        <end position="190"/>
    </location>
</feature>
<keyword evidence="1 4" id="KW-0349">Heme</keyword>
<feature type="domain" description="Cytochrome c" evidence="7">
    <location>
        <begin position="110"/>
        <end position="189"/>
    </location>
</feature>
<name>A0A378R322_9GAMM</name>
<organism evidence="8 9">
    <name type="scientific">Moraxella caprae</name>
    <dbReference type="NCBI Taxonomy" id="90240"/>
    <lineage>
        <taxon>Bacteria</taxon>
        <taxon>Pseudomonadati</taxon>
        <taxon>Pseudomonadota</taxon>
        <taxon>Gammaproteobacteria</taxon>
        <taxon>Moraxellales</taxon>
        <taxon>Moraxellaceae</taxon>
        <taxon>Moraxella</taxon>
    </lineage>
</organism>
<dbReference type="Gene3D" id="1.10.760.10">
    <property type="entry name" value="Cytochrome c-like domain"/>
    <property type="match status" value="1"/>
</dbReference>
<evidence type="ECO:0000256" key="2">
    <source>
        <dbReference type="ARBA" id="ARBA00022723"/>
    </source>
</evidence>
<feature type="compositionally biased region" description="Polar residues" evidence="5">
    <location>
        <begin position="35"/>
        <end position="49"/>
    </location>
</feature>
<dbReference type="STRING" id="1122244.GCA_000426885_00805"/>
<reference evidence="8 9" key="1">
    <citation type="submission" date="2018-06" db="EMBL/GenBank/DDBJ databases">
        <authorList>
            <consortium name="Pathogen Informatics"/>
            <person name="Doyle S."/>
        </authorList>
    </citation>
    <scope>NUCLEOTIDE SEQUENCE [LARGE SCALE GENOMIC DNA]</scope>
    <source>
        <strain evidence="8 9">NCTC12877</strain>
    </source>
</reference>
<dbReference type="PROSITE" id="PS51257">
    <property type="entry name" value="PROKAR_LIPOPROTEIN"/>
    <property type="match status" value="1"/>
</dbReference>
<dbReference type="GO" id="GO:0020037">
    <property type="term" value="F:heme binding"/>
    <property type="evidence" value="ECO:0007669"/>
    <property type="project" value="InterPro"/>
</dbReference>
<proteinExistence type="predicted"/>
<evidence type="ECO:0000256" key="6">
    <source>
        <dbReference type="SAM" id="SignalP"/>
    </source>
</evidence>
<evidence type="ECO:0000256" key="3">
    <source>
        <dbReference type="ARBA" id="ARBA00023004"/>
    </source>
</evidence>
<feature type="signal peptide" evidence="6">
    <location>
        <begin position="1"/>
        <end position="22"/>
    </location>
</feature>
<protein>
    <submittedName>
        <fullName evidence="8">Cytochrome c555</fullName>
    </submittedName>
</protein>
<feature type="compositionally biased region" description="Polar residues" evidence="5">
    <location>
        <begin position="90"/>
        <end position="102"/>
    </location>
</feature>
<feature type="region of interest" description="Disordered" evidence="5">
    <location>
        <begin position="20"/>
        <end position="105"/>
    </location>
</feature>
<dbReference type="Proteomes" id="UP000254065">
    <property type="component" value="Unassembled WGS sequence"/>
</dbReference>
<keyword evidence="2 4" id="KW-0479">Metal-binding</keyword>
<dbReference type="Pfam" id="PF13442">
    <property type="entry name" value="Cytochrome_CBB3"/>
    <property type="match status" value="1"/>
</dbReference>
<dbReference type="SUPFAM" id="SSF46626">
    <property type="entry name" value="Cytochrome c"/>
    <property type="match status" value="1"/>
</dbReference>
<dbReference type="PROSITE" id="PS51007">
    <property type="entry name" value="CYTC"/>
    <property type="match status" value="1"/>
</dbReference>
<dbReference type="PANTHER" id="PTHR40942:SF4">
    <property type="entry name" value="CYTOCHROME C5"/>
    <property type="match status" value="1"/>
</dbReference>
<dbReference type="OrthoDB" id="9814708at2"/>
<evidence type="ECO:0000313" key="9">
    <source>
        <dbReference type="Proteomes" id="UP000254065"/>
    </source>
</evidence>
<evidence type="ECO:0000313" key="8">
    <source>
        <dbReference type="EMBL" id="STZ09645.1"/>
    </source>
</evidence>
<evidence type="ECO:0000256" key="4">
    <source>
        <dbReference type="PROSITE-ProRule" id="PRU00433"/>
    </source>
</evidence>
<dbReference type="PANTHER" id="PTHR40942">
    <property type="match status" value="1"/>
</dbReference>
<keyword evidence="9" id="KW-1185">Reference proteome</keyword>
<sequence>MKNPSKTLSLLLASALFLTACGGDKPSEPAPKAEPSTQKTAPAQPTDTTPKADEVAPETAEPVGTDDSKADEVATTDSATSDKTDKGTVETAQVDNAEQANTAPAPVQALSIAEGKVRYEKTCKICHEQGLLDAPKLTAKADWAKRLDKGIDTLHKHSAKGFGKMPAQVAGDVTEAEVYAAVDYMVSQVQ</sequence>
<dbReference type="RefSeq" id="WP_029102547.1">
    <property type="nucleotide sequence ID" value="NZ_UGQB01000004.1"/>
</dbReference>
<evidence type="ECO:0000259" key="7">
    <source>
        <dbReference type="PROSITE" id="PS51007"/>
    </source>
</evidence>
<keyword evidence="3 4" id="KW-0408">Iron</keyword>
<dbReference type="GO" id="GO:0009055">
    <property type="term" value="F:electron transfer activity"/>
    <property type="evidence" value="ECO:0007669"/>
    <property type="project" value="InterPro"/>
</dbReference>
<gene>
    <name evidence="8" type="ORF">NCTC12877_02668</name>
</gene>
<dbReference type="EMBL" id="UGQB01000004">
    <property type="protein sequence ID" value="STZ09645.1"/>
    <property type="molecule type" value="Genomic_DNA"/>
</dbReference>
<keyword evidence="6" id="KW-0732">Signal</keyword>
<dbReference type="AlphaFoldDB" id="A0A378R322"/>
<evidence type="ECO:0000256" key="1">
    <source>
        <dbReference type="ARBA" id="ARBA00022617"/>
    </source>
</evidence>